<organism evidence="3 4">
    <name type="scientific">Theileria orientalis strain Shintoku</name>
    <dbReference type="NCBI Taxonomy" id="869250"/>
    <lineage>
        <taxon>Eukaryota</taxon>
        <taxon>Sar</taxon>
        <taxon>Alveolata</taxon>
        <taxon>Apicomplexa</taxon>
        <taxon>Aconoidasida</taxon>
        <taxon>Piroplasmida</taxon>
        <taxon>Theileriidae</taxon>
        <taxon>Theileria</taxon>
    </lineage>
</organism>
<dbReference type="EMBL" id="AP011946">
    <property type="protein sequence ID" value="BAM38998.1"/>
    <property type="molecule type" value="Genomic_DNA"/>
</dbReference>
<dbReference type="InterPro" id="IPR002013">
    <property type="entry name" value="SAC_dom"/>
</dbReference>
<dbReference type="GO" id="GO:0005783">
    <property type="term" value="C:endoplasmic reticulum"/>
    <property type="evidence" value="ECO:0007669"/>
    <property type="project" value="TreeGrafter"/>
</dbReference>
<reference evidence="3 4" key="1">
    <citation type="journal article" date="2012" name="MBio">
        <title>Comparative genome analysis of three eukaryotic parasites with differing abilities to transform leukocytes reveals key mediators of Theileria-induced leukocyte transformation.</title>
        <authorList>
            <person name="Hayashida K."/>
            <person name="Hara Y."/>
            <person name="Abe T."/>
            <person name="Yamasaki C."/>
            <person name="Toyoda A."/>
            <person name="Kosuge T."/>
            <person name="Suzuki Y."/>
            <person name="Sato Y."/>
            <person name="Kawashima S."/>
            <person name="Katayama T."/>
            <person name="Wakaguri H."/>
            <person name="Inoue N."/>
            <person name="Homma K."/>
            <person name="Tada-Umezaki M."/>
            <person name="Yagi Y."/>
            <person name="Fujii Y."/>
            <person name="Habara T."/>
            <person name="Kanehisa M."/>
            <person name="Watanabe H."/>
            <person name="Ito K."/>
            <person name="Gojobori T."/>
            <person name="Sugawara H."/>
            <person name="Imanishi T."/>
            <person name="Weir W."/>
            <person name="Gardner M."/>
            <person name="Pain A."/>
            <person name="Shiels B."/>
            <person name="Hattori M."/>
            <person name="Nene V."/>
            <person name="Sugimoto C."/>
        </authorList>
    </citation>
    <scope>NUCLEOTIDE SEQUENCE [LARGE SCALE GENOMIC DNA]</scope>
    <source>
        <strain evidence="3 4">Shintoku</strain>
    </source>
</reference>
<feature type="compositionally biased region" description="Low complexity" evidence="1">
    <location>
        <begin position="151"/>
        <end position="177"/>
    </location>
</feature>
<proteinExistence type="predicted"/>
<keyword evidence="4" id="KW-1185">Reference proteome</keyword>
<feature type="region of interest" description="Disordered" evidence="1">
    <location>
        <begin position="144"/>
        <end position="177"/>
    </location>
</feature>
<sequence>MVKVYILKIFASWYSIGLSHMFYSQNNNSYTDGSEMSDLFDDHGDYTPSNVTRLWIDRSTGKISESNMLMTEDEPLYVIYADAILGIVQIMNTSHLVVVTESEAVADLKLGNLSFSGKNRGKIMTIKEVKFFPIEFNSDNFHKHNNRDSQNTCNPPNVSNNNNTSNGRRYSGSSSSEDSLDNLYYLLIKISKILSSGHYYSYDTDLTNTMQSLYLNGHIPLKNTANGRSDNFITEEILLMNEKLYKAARQDFNWCFMISNKLPDRWKTVVIQGYVGYGANEVNSEKIETLIIGRRNIKRSGTRFVSRGIDSDGNVGNFVGSEVRLRFGSGSWYSHTQIRGSVPVFWGQTGTGKKIEFYDKLDNLTPFFEHIKILKEYYKPCTHKLFVSLLDVKNSDNESLLNSIFENVLNGYNTVLEEQNSQEPKITFVNYNYNSNAKWSTHEIVIQFVLDNLIDHFSNIGFFDEEQYLKWVRNGSGPHREDTNGSKGQSKRGLQKGILRTNCLDCLDRSNIFQWLVSWVTVHMIINSRSNDNSIKIKNRLAHMLFGNNGGENDTEYFTTFRNLWCDHGDYISIHQTGAPCTLSQRIKQPDTSLNSLWYYGKVMAKRHYHSRFQDFKRQEAFDILSQYCTTHPPSQMYQKNAEPAEIDTKHQSNYPFGIPEGMKTHYYLSEFVSSMDTEHSPKTGVRAPPEVFPVNVIFLDITRNESTFGYDVIYRGNKVIFKARERFLFGLIKKGPRTIWAPKPGDYADIVLIKPGSDGKPVVRVYFPKRVKDQKYIYLEDLSQTHDGGSMHGLSEGDSVEHATASKPGPFEHLGHKGLELPKPLKFKEVSVDIDQPFSTDDLEYKFDPSTQSHTFTANQGVLIDKVTKSDIVLWDHLFYFQGKATRVFVGHNEYGESVFRVYFQGAVPSHIMHPPKPHPEIVFNNSEVTTETESGFESDGLEPKLIRVDIKQRISSNFVNYHYDSNLDTHTFTSINPYLIDVVTRGSEVLWDCKDHGHEYGSQVLIFKQKNGKKMLRVYFSNQIPEPQNFGHTWDPGQLKEEIAEFEEVYLDKVPYIPNIVIEDSRA</sequence>
<dbReference type="OrthoDB" id="405996at2759"/>
<dbReference type="AlphaFoldDB" id="J4C7G5"/>
<dbReference type="Proteomes" id="UP000003786">
    <property type="component" value="Chromosome 1"/>
</dbReference>
<dbReference type="PANTHER" id="PTHR45662:SF2">
    <property type="entry name" value="PHOSPHATIDYLINOSITOL-3-PHOSPHATASE SAC1"/>
    <property type="match status" value="1"/>
</dbReference>
<dbReference type="GO" id="GO:0043812">
    <property type="term" value="F:phosphatidylinositol-4-phosphate phosphatase activity"/>
    <property type="evidence" value="ECO:0007669"/>
    <property type="project" value="TreeGrafter"/>
</dbReference>
<dbReference type="GO" id="GO:0046856">
    <property type="term" value="P:phosphatidylinositol dephosphorylation"/>
    <property type="evidence" value="ECO:0007669"/>
    <property type="project" value="TreeGrafter"/>
</dbReference>
<evidence type="ECO:0000313" key="3">
    <source>
        <dbReference type="EMBL" id="BAM38998.1"/>
    </source>
</evidence>
<accession>J4C7G5</accession>
<dbReference type="KEGG" id="tot:TOT_010000463"/>
<dbReference type="STRING" id="869250.J4C7G5"/>
<evidence type="ECO:0000256" key="1">
    <source>
        <dbReference type="SAM" id="MobiDB-lite"/>
    </source>
</evidence>
<dbReference type="eggNOG" id="KOG0566">
    <property type="taxonomic scope" value="Eukaryota"/>
</dbReference>
<dbReference type="Pfam" id="PF02383">
    <property type="entry name" value="Syja_N"/>
    <property type="match status" value="1"/>
</dbReference>
<dbReference type="GeneID" id="20713373"/>
<gene>
    <name evidence="3" type="ORF">TOT_010000463</name>
</gene>
<dbReference type="PROSITE" id="PS50275">
    <property type="entry name" value="SAC"/>
    <property type="match status" value="1"/>
</dbReference>
<dbReference type="PANTHER" id="PTHR45662">
    <property type="entry name" value="PHOSPHATIDYLINOSITIDE PHOSPHATASE SAC1"/>
    <property type="match status" value="1"/>
</dbReference>
<protein>
    <recommendedName>
        <fullName evidence="2">SAC domain-containing protein</fullName>
    </recommendedName>
</protein>
<feature type="domain" description="SAC" evidence="2">
    <location>
        <begin position="195"/>
        <end position="578"/>
    </location>
</feature>
<evidence type="ECO:0000259" key="2">
    <source>
        <dbReference type="PROSITE" id="PS50275"/>
    </source>
</evidence>
<evidence type="ECO:0000313" key="4">
    <source>
        <dbReference type="Proteomes" id="UP000003786"/>
    </source>
</evidence>
<name>J4C7G5_THEOR</name>
<dbReference type="VEuPathDB" id="PiroplasmaDB:TOT_010000463"/>
<dbReference type="RefSeq" id="XP_009689299.1">
    <property type="nucleotide sequence ID" value="XM_009691004.1"/>
</dbReference>